<dbReference type="InterPro" id="IPR036388">
    <property type="entry name" value="WH-like_DNA-bd_sf"/>
</dbReference>
<evidence type="ECO:0000259" key="1">
    <source>
        <dbReference type="SMART" id="SM00347"/>
    </source>
</evidence>
<dbReference type="Gene3D" id="1.10.10.10">
    <property type="entry name" value="Winged helix-like DNA-binding domain superfamily/Winged helix DNA-binding domain"/>
    <property type="match status" value="1"/>
</dbReference>
<gene>
    <name evidence="2" type="ORF">CYJ10_24280</name>
</gene>
<accession>A0A2N5C6T8</accession>
<dbReference type="SMART" id="SM00347">
    <property type="entry name" value="HTH_MARR"/>
    <property type="match status" value="1"/>
</dbReference>
<feature type="domain" description="HTH marR-type" evidence="1">
    <location>
        <begin position="34"/>
        <end position="133"/>
    </location>
</feature>
<protein>
    <recommendedName>
        <fullName evidence="1">HTH marR-type domain-containing protein</fullName>
    </recommendedName>
</protein>
<dbReference type="InterPro" id="IPR036390">
    <property type="entry name" value="WH_DNA-bd_sf"/>
</dbReference>
<name>A0A2N5C6T8_9BURK</name>
<reference evidence="2 3" key="1">
    <citation type="submission" date="2017-12" db="EMBL/GenBank/DDBJ databases">
        <title>Genome sequence of the active heterotrophic nitrifier-denitrifier, Cupriavidus pauculus UM1.</title>
        <authorList>
            <person name="Putonti C."/>
            <person name="Castignetti D."/>
        </authorList>
    </citation>
    <scope>NUCLEOTIDE SEQUENCE [LARGE SCALE GENOMIC DNA]</scope>
    <source>
        <strain evidence="2 3">UM1</strain>
    </source>
</reference>
<organism evidence="2 3">
    <name type="scientific">Cupriavidus pauculus</name>
    <dbReference type="NCBI Taxonomy" id="82633"/>
    <lineage>
        <taxon>Bacteria</taxon>
        <taxon>Pseudomonadati</taxon>
        <taxon>Pseudomonadota</taxon>
        <taxon>Betaproteobacteria</taxon>
        <taxon>Burkholderiales</taxon>
        <taxon>Burkholderiaceae</taxon>
        <taxon>Cupriavidus</taxon>
    </lineage>
</organism>
<comment type="caution">
    <text evidence="2">The sequence shown here is derived from an EMBL/GenBank/DDBJ whole genome shotgun (WGS) entry which is preliminary data.</text>
</comment>
<dbReference type="Pfam" id="PF12802">
    <property type="entry name" value="MarR_2"/>
    <property type="match status" value="1"/>
</dbReference>
<dbReference type="InterPro" id="IPR000835">
    <property type="entry name" value="HTH_MarR-typ"/>
</dbReference>
<dbReference type="Proteomes" id="UP000234341">
    <property type="component" value="Unassembled WGS sequence"/>
</dbReference>
<sequence length="151" mass="16575">MPRVLSADREGVDGSLSHAVIRLAHVMQRRHDEEMRSSVGVSTSQFNALFRIRLEPGIGSAALGRALLITPQSAGKLVDGLLRLEYVQRDDAKPGTLMGLALTQRGRDILRRASAVDERLRAEDETSLSADEAETATLILSRWLARLTRSS</sequence>
<proteinExistence type="predicted"/>
<dbReference type="SUPFAM" id="SSF46785">
    <property type="entry name" value="Winged helix' DNA-binding domain"/>
    <property type="match status" value="1"/>
</dbReference>
<dbReference type="GO" id="GO:0003700">
    <property type="term" value="F:DNA-binding transcription factor activity"/>
    <property type="evidence" value="ECO:0007669"/>
    <property type="project" value="InterPro"/>
</dbReference>
<dbReference type="AlphaFoldDB" id="A0A2N5C6T8"/>
<evidence type="ECO:0000313" key="3">
    <source>
        <dbReference type="Proteomes" id="UP000234341"/>
    </source>
</evidence>
<evidence type="ECO:0000313" key="2">
    <source>
        <dbReference type="EMBL" id="PLP97923.1"/>
    </source>
</evidence>
<dbReference type="EMBL" id="PJRP01000014">
    <property type="protein sequence ID" value="PLP97923.1"/>
    <property type="molecule type" value="Genomic_DNA"/>
</dbReference>